<evidence type="ECO:0000313" key="2">
    <source>
        <dbReference type="Proteomes" id="UP000279173"/>
    </source>
</evidence>
<protein>
    <submittedName>
        <fullName evidence="1">Uncharacterized protein</fullName>
    </submittedName>
</protein>
<gene>
    <name evidence="1" type="ORF">ALP10_01179</name>
</gene>
<dbReference type="Proteomes" id="UP000279173">
    <property type="component" value="Unassembled WGS sequence"/>
</dbReference>
<name>A0A3M6CFN6_9PSED</name>
<organism evidence="1 2">
    <name type="scientific">Pseudomonas syringae pv. helianthi</name>
    <dbReference type="NCBI Taxonomy" id="251654"/>
    <lineage>
        <taxon>Bacteria</taxon>
        <taxon>Pseudomonadati</taxon>
        <taxon>Pseudomonadota</taxon>
        <taxon>Gammaproteobacteria</taxon>
        <taxon>Pseudomonadales</taxon>
        <taxon>Pseudomonadaceae</taxon>
        <taxon>Pseudomonas</taxon>
    </lineage>
</organism>
<dbReference type="AlphaFoldDB" id="A0A3M6CFN6"/>
<accession>A0A3M6CFN6</accession>
<dbReference type="EMBL" id="RBUT01000191">
    <property type="protein sequence ID" value="RMV42211.1"/>
    <property type="molecule type" value="Genomic_DNA"/>
</dbReference>
<dbReference type="RefSeq" id="WP_259641651.1">
    <property type="nucleotide sequence ID" value="NZ_RBUT01000191.1"/>
</dbReference>
<comment type="caution">
    <text evidence="1">The sequence shown here is derived from an EMBL/GenBank/DDBJ whole genome shotgun (WGS) entry which is preliminary data.</text>
</comment>
<evidence type="ECO:0000313" key="1">
    <source>
        <dbReference type="EMBL" id="RMV42211.1"/>
    </source>
</evidence>
<reference evidence="1 2" key="1">
    <citation type="submission" date="2018-08" db="EMBL/GenBank/DDBJ databases">
        <title>Recombination of ecologically and evolutionarily significant loci maintains genetic cohesion in the Pseudomonas syringae species complex.</title>
        <authorList>
            <person name="Dillon M."/>
            <person name="Thakur S."/>
            <person name="Almeida R.N.D."/>
            <person name="Weir B.S."/>
            <person name="Guttman D.S."/>
        </authorList>
    </citation>
    <scope>NUCLEOTIDE SEQUENCE [LARGE SCALE GENOMIC DNA]</scope>
    <source>
        <strain evidence="1 2">ICMP 3263</strain>
    </source>
</reference>
<sequence length="269" mass="29138">MASQFGMPAAQDALASLKQNGVYKTYNFPFAGTGQQKPDWLNANSQSVYDFFKTQFRVLSEDGNLYNGIAHSAQIASALDDDARIGQYAVLVEEEMAVAVAIAAKSLGEGLSSAAGAVERLGAVGPKATSIEFLPKATRNSAGQIDANITQSSAIKTLESNGYKKTISQNGSVTVLTNGEKTYRFYPSSASTGQPSASLTIERGEKTNCENQVFRRVVMAVLRVEDKDLNSFLEKLSGVTNFNKDLPMNVFVGGGFLFWFFERPLLCFF</sequence>
<proteinExistence type="predicted"/>